<evidence type="ECO:0000313" key="1">
    <source>
        <dbReference type="WBParaSite" id="ASIM_0000879901-mRNA-1"/>
    </source>
</evidence>
<dbReference type="AlphaFoldDB" id="A0A0M3JMB4"/>
<proteinExistence type="predicted"/>
<dbReference type="WBParaSite" id="ASIM_0000879901-mRNA-1">
    <property type="protein sequence ID" value="ASIM_0000879901-mRNA-1"/>
    <property type="gene ID" value="ASIM_0000879901"/>
</dbReference>
<name>A0A0M3JMB4_ANISI</name>
<reference evidence="1" key="1">
    <citation type="submission" date="2017-02" db="UniProtKB">
        <authorList>
            <consortium name="WormBaseParasite"/>
        </authorList>
    </citation>
    <scope>IDENTIFICATION</scope>
</reference>
<organism evidence="1">
    <name type="scientific">Anisakis simplex</name>
    <name type="common">Herring worm</name>
    <dbReference type="NCBI Taxonomy" id="6269"/>
    <lineage>
        <taxon>Eukaryota</taxon>
        <taxon>Metazoa</taxon>
        <taxon>Ecdysozoa</taxon>
        <taxon>Nematoda</taxon>
        <taxon>Chromadorea</taxon>
        <taxon>Rhabditida</taxon>
        <taxon>Spirurina</taxon>
        <taxon>Ascaridomorpha</taxon>
        <taxon>Ascaridoidea</taxon>
        <taxon>Anisakidae</taxon>
        <taxon>Anisakis</taxon>
        <taxon>Anisakis simplex complex</taxon>
    </lineage>
</organism>
<accession>A0A0M3JMB4</accession>
<sequence>LDGYFDERGWSGICGDGAVKERSVVLVICRYVLGADVDRDDFYRLMDDA</sequence>
<protein>
    <submittedName>
        <fullName evidence="1">Aminoglycoside phosphotransferase</fullName>
    </submittedName>
</protein>